<dbReference type="Proteomes" id="UP000604241">
    <property type="component" value="Unassembled WGS sequence"/>
</dbReference>
<dbReference type="PROSITE" id="PS00893">
    <property type="entry name" value="NUDIX_BOX"/>
    <property type="match status" value="1"/>
</dbReference>
<evidence type="ECO:0000256" key="2">
    <source>
        <dbReference type="ARBA" id="ARBA00022801"/>
    </source>
</evidence>
<reference evidence="4 5" key="1">
    <citation type="submission" date="2020-08" db="EMBL/GenBank/DDBJ databases">
        <title>A Genomic Blueprint of the Chicken Gut Microbiome.</title>
        <authorList>
            <person name="Gilroy R."/>
            <person name="Ravi A."/>
            <person name="Getino M."/>
            <person name="Pursley I."/>
            <person name="Horton D.L."/>
            <person name="Alikhan N.-F."/>
            <person name="Baker D."/>
            <person name="Gharbi K."/>
            <person name="Hall N."/>
            <person name="Watson M."/>
            <person name="Adriaenssens E.M."/>
            <person name="Foster-Nyarko E."/>
            <person name="Jarju S."/>
            <person name="Secka A."/>
            <person name="Antonio M."/>
            <person name="Oren A."/>
            <person name="Chaudhuri R."/>
            <person name="La Ragione R.M."/>
            <person name="Hildebrand F."/>
            <person name="Pallen M.J."/>
        </authorList>
    </citation>
    <scope>NUCLEOTIDE SEQUENCE [LARGE SCALE GENOMIC DNA]</scope>
    <source>
        <strain evidence="4 5">Sa3CUA2</strain>
    </source>
</reference>
<sequence length="159" mass="17060">MPVPPFVLALRERVGHDQLWLPGVTAVVLREDGPRPRLLLVRRSDTGEWTPVTGIVDPGEDPAVAAVREVLEEADVVATAQRLALVGVVGPVVYDNGDRSLYLDLTFRCRWVSGDPFPADGENTDAGWFDLDALPAMSASMSARVAAALPARGEALFTA</sequence>
<dbReference type="InterPro" id="IPR015797">
    <property type="entry name" value="NUDIX_hydrolase-like_dom_sf"/>
</dbReference>
<dbReference type="Pfam" id="PF00293">
    <property type="entry name" value="NUDIX"/>
    <property type="match status" value="1"/>
</dbReference>
<proteinExistence type="predicted"/>
<evidence type="ECO:0000259" key="3">
    <source>
        <dbReference type="PROSITE" id="PS51462"/>
    </source>
</evidence>
<evidence type="ECO:0000256" key="1">
    <source>
        <dbReference type="ARBA" id="ARBA00001946"/>
    </source>
</evidence>
<dbReference type="InterPro" id="IPR020084">
    <property type="entry name" value="NUDIX_hydrolase_CS"/>
</dbReference>
<dbReference type="InterPro" id="IPR000086">
    <property type="entry name" value="NUDIX_hydrolase_dom"/>
</dbReference>
<dbReference type="PROSITE" id="PS51462">
    <property type="entry name" value="NUDIX"/>
    <property type="match status" value="1"/>
</dbReference>
<accession>A0ABR8QHF7</accession>
<feature type="domain" description="Nudix hydrolase" evidence="3">
    <location>
        <begin position="19"/>
        <end position="151"/>
    </location>
</feature>
<comment type="caution">
    <text evidence="4">The sequence shown here is derived from an EMBL/GenBank/DDBJ whole genome shotgun (WGS) entry which is preliminary data.</text>
</comment>
<dbReference type="PANTHER" id="PTHR43046:SF16">
    <property type="entry name" value="ADP-RIBOSE PYROPHOSPHATASE YJHB-RELATED"/>
    <property type="match status" value="1"/>
</dbReference>
<name>A0ABR8QHF7_9CELL</name>
<gene>
    <name evidence="4" type="ORF">H9657_15870</name>
</gene>
<dbReference type="EMBL" id="JACSQV010000015">
    <property type="protein sequence ID" value="MBD7919749.1"/>
    <property type="molecule type" value="Genomic_DNA"/>
</dbReference>
<dbReference type="Gene3D" id="3.90.79.10">
    <property type="entry name" value="Nucleoside Triphosphate Pyrophosphohydrolase"/>
    <property type="match status" value="1"/>
</dbReference>
<dbReference type="PANTHER" id="PTHR43046">
    <property type="entry name" value="GDP-MANNOSE MANNOSYL HYDROLASE"/>
    <property type="match status" value="1"/>
</dbReference>
<evidence type="ECO:0000313" key="5">
    <source>
        <dbReference type="Proteomes" id="UP000604241"/>
    </source>
</evidence>
<protein>
    <submittedName>
        <fullName evidence="4">NUDIX domain-containing protein</fullName>
    </submittedName>
</protein>
<organism evidence="4 5">
    <name type="scientific">Cellulomonas avistercoris</name>
    <dbReference type="NCBI Taxonomy" id="2762242"/>
    <lineage>
        <taxon>Bacteria</taxon>
        <taxon>Bacillati</taxon>
        <taxon>Actinomycetota</taxon>
        <taxon>Actinomycetes</taxon>
        <taxon>Micrococcales</taxon>
        <taxon>Cellulomonadaceae</taxon>
        <taxon>Cellulomonas</taxon>
    </lineage>
</organism>
<dbReference type="SUPFAM" id="SSF55811">
    <property type="entry name" value="Nudix"/>
    <property type="match status" value="1"/>
</dbReference>
<keyword evidence="2" id="KW-0378">Hydrolase</keyword>
<keyword evidence="5" id="KW-1185">Reference proteome</keyword>
<comment type="cofactor">
    <cofactor evidence="1">
        <name>Mg(2+)</name>
        <dbReference type="ChEBI" id="CHEBI:18420"/>
    </cofactor>
</comment>
<evidence type="ECO:0000313" key="4">
    <source>
        <dbReference type="EMBL" id="MBD7919749.1"/>
    </source>
</evidence>
<dbReference type="RefSeq" id="WP_191784398.1">
    <property type="nucleotide sequence ID" value="NZ_JACSQV010000015.1"/>
</dbReference>
<dbReference type="CDD" id="cd18879">
    <property type="entry name" value="NUDIX_Hydrolase"/>
    <property type="match status" value="1"/>
</dbReference>